<dbReference type="InterPro" id="IPR027417">
    <property type="entry name" value="P-loop_NTPase"/>
</dbReference>
<evidence type="ECO:0008006" key="3">
    <source>
        <dbReference type="Google" id="ProtNLM"/>
    </source>
</evidence>
<dbReference type="Gene3D" id="3.40.50.300">
    <property type="entry name" value="P-loop containing nucleotide triphosphate hydrolases"/>
    <property type="match status" value="1"/>
</dbReference>
<evidence type="ECO:0000313" key="1">
    <source>
        <dbReference type="EMBL" id="RXJ70611.1"/>
    </source>
</evidence>
<dbReference type="PANTHER" id="PTHR43883:SF1">
    <property type="entry name" value="GLUCONOKINASE"/>
    <property type="match status" value="1"/>
</dbReference>
<comment type="caution">
    <text evidence="1">The sequence shown here is derived from an EMBL/GenBank/DDBJ whole genome shotgun (WGS) entry which is preliminary data.</text>
</comment>
<reference evidence="1 2" key="1">
    <citation type="submission" date="2017-10" db="EMBL/GenBank/DDBJ databases">
        <title>Nyctiphanis sp. nov., isolated from the stomach of the euphausiid Nyctiphanes simplex (Hansen, 1911) in the Gulf of California.</title>
        <authorList>
            <person name="Gomez-Gil B."/>
            <person name="Aguilar-Mendez M."/>
            <person name="Lopez-Cortes A."/>
            <person name="Gomez-Gutierrez J."/>
            <person name="Roque A."/>
            <person name="Lang E."/>
            <person name="Gonzalez-Castillo A."/>
        </authorList>
    </citation>
    <scope>NUCLEOTIDE SEQUENCE [LARGE SCALE GENOMIC DNA]</scope>
    <source>
        <strain evidence="1 2">CAIM 600</strain>
    </source>
</reference>
<dbReference type="Proteomes" id="UP000290287">
    <property type="component" value="Unassembled WGS sequence"/>
</dbReference>
<organism evidence="1 2">
    <name type="scientific">Veronia nyctiphanis</name>
    <dbReference type="NCBI Taxonomy" id="1278244"/>
    <lineage>
        <taxon>Bacteria</taxon>
        <taxon>Pseudomonadati</taxon>
        <taxon>Pseudomonadota</taxon>
        <taxon>Gammaproteobacteria</taxon>
        <taxon>Vibrionales</taxon>
        <taxon>Vibrionaceae</taxon>
        <taxon>Veronia</taxon>
    </lineage>
</organism>
<dbReference type="SUPFAM" id="SSF52540">
    <property type="entry name" value="P-loop containing nucleoside triphosphate hydrolases"/>
    <property type="match status" value="1"/>
</dbReference>
<sequence>MKSPRMRDKRPTVFMLCGLPTSGKSTFSRQMTKEGKACHFCLDERMIRNHELTIDDERYGELTRQEKEHIWQEALVALAAGQDIILDWSFWSEEQRKTWALRAQKHGFLPHVIYFDTPLPLIKQRLTTRNEKGDKNRVHIISYEEVVRFSQFFEAPSDIETDFKLTRISVEQSLTHCSQSLQIE</sequence>
<keyword evidence="2" id="KW-1185">Reference proteome</keyword>
<dbReference type="OrthoDB" id="9810277at2"/>
<dbReference type="RefSeq" id="WP_129124174.1">
    <property type="nucleotide sequence ID" value="NZ_PEIB01000046.1"/>
</dbReference>
<gene>
    <name evidence="1" type="ORF">CS022_22835</name>
</gene>
<protein>
    <recommendedName>
        <fullName evidence="3">ATP-binding protein</fullName>
    </recommendedName>
</protein>
<name>A0A4Q0YN92_9GAMM</name>
<dbReference type="AlphaFoldDB" id="A0A4Q0YN92"/>
<dbReference type="Pfam" id="PF13671">
    <property type="entry name" value="AAA_33"/>
    <property type="match status" value="1"/>
</dbReference>
<dbReference type="PANTHER" id="PTHR43883">
    <property type="entry name" value="SLR0207 PROTEIN"/>
    <property type="match status" value="1"/>
</dbReference>
<proteinExistence type="predicted"/>
<evidence type="ECO:0000313" key="2">
    <source>
        <dbReference type="Proteomes" id="UP000290287"/>
    </source>
</evidence>
<dbReference type="InterPro" id="IPR052732">
    <property type="entry name" value="Cell-binding_unc_protein"/>
</dbReference>
<accession>A0A4Q0YN92</accession>
<dbReference type="EMBL" id="PEIB01000046">
    <property type="protein sequence ID" value="RXJ70611.1"/>
    <property type="molecule type" value="Genomic_DNA"/>
</dbReference>